<sequence>MDSSVKFLKCLKDVSLPNPKGKDFAPLVIWTKGKYYKILHESDKYICPMNNLLITTENNDNIGAIENLILLEKPNKNRVPLNFIVLTKEEVYQEQDMDKKQ</sequence>
<accession>A0AAT9TS08</accession>
<reference evidence="1" key="1">
    <citation type="submission" date="2023-01" db="EMBL/GenBank/DDBJ databases">
        <authorList>
            <person name="Sprotte S."/>
            <person name="Brinks E."/>
        </authorList>
    </citation>
    <scope>NUCLEOTIDE SEQUENCE</scope>
</reference>
<organism evidence="1">
    <name type="scientific">Enterocloster phage PMBT24</name>
    <dbReference type="NCBI Taxonomy" id="3025413"/>
    <lineage>
        <taxon>Viruses</taxon>
        <taxon>Duplodnaviria</taxon>
        <taxon>Heunggongvirae</taxon>
        <taxon>Uroviricota</taxon>
        <taxon>Caudoviricetes</taxon>
    </lineage>
</organism>
<reference evidence="1" key="2">
    <citation type="journal article" date="2024" name="Heliyon">
        <title>Complete genome sequence of the novel virulent phage PMBT24 infecting Enterocloster bolteae from the human gut.</title>
        <authorList>
            <person name="Sprotte S."/>
            <person name="Brinks E."/>
            <person name="Neve H."/>
            <person name="Franz C.M.A.P."/>
        </authorList>
    </citation>
    <scope>NUCLEOTIDE SEQUENCE</scope>
</reference>
<dbReference type="EMBL" id="OQ326496">
    <property type="protein sequence ID" value="WDQ45497.1"/>
    <property type="molecule type" value="Genomic_DNA"/>
</dbReference>
<proteinExistence type="predicted"/>
<name>A0AAT9TS08_9CAUD</name>
<evidence type="ECO:0000313" key="1">
    <source>
        <dbReference type="EMBL" id="WDQ45497.1"/>
    </source>
</evidence>
<protein>
    <submittedName>
        <fullName evidence="1">Uncharacterized protein</fullName>
    </submittedName>
</protein>